<dbReference type="InterPro" id="IPR004476">
    <property type="entry name" value="RNase_II/RNase_R"/>
</dbReference>
<dbReference type="EMBL" id="LR217695">
    <property type="protein sequence ID" value="VFP78163.1"/>
    <property type="molecule type" value="Genomic_DNA"/>
</dbReference>
<dbReference type="GO" id="GO:0008859">
    <property type="term" value="F:exoribonuclease II activity"/>
    <property type="evidence" value="ECO:0007669"/>
    <property type="project" value="UniProtKB-UniRule"/>
</dbReference>
<reference evidence="12 13" key="1">
    <citation type="submission" date="2019-02" db="EMBL/GenBank/DDBJ databases">
        <authorList>
            <person name="Manzano-Marin A."/>
            <person name="Manzano-Marin A."/>
        </authorList>
    </citation>
    <scope>NUCLEOTIDE SEQUENCE [LARGE SCALE GENOMIC DNA]</scope>
    <source>
        <strain evidence="12 13">BuCicuneomaculata</strain>
    </source>
</reference>
<dbReference type="InterPro" id="IPR022966">
    <property type="entry name" value="RNase_II/R_CS"/>
</dbReference>
<comment type="subcellular location">
    <subcellularLocation>
        <location evidence="2 9">Cytoplasm</location>
    </subcellularLocation>
</comment>
<dbReference type="NCBIfam" id="TIGR02062">
    <property type="entry name" value="RNase_B"/>
    <property type="match status" value="1"/>
</dbReference>
<proteinExistence type="inferred from homology"/>
<dbReference type="SUPFAM" id="SSF50249">
    <property type="entry name" value="Nucleic acid-binding proteins"/>
    <property type="match status" value="4"/>
</dbReference>
<evidence type="ECO:0000256" key="7">
    <source>
        <dbReference type="ARBA" id="ARBA00022839"/>
    </source>
</evidence>
<dbReference type="GO" id="GO:0003723">
    <property type="term" value="F:RNA binding"/>
    <property type="evidence" value="ECO:0007669"/>
    <property type="project" value="UniProtKB-KW"/>
</dbReference>
<evidence type="ECO:0000256" key="9">
    <source>
        <dbReference type="HAMAP-Rule" id="MF_01036"/>
    </source>
</evidence>
<dbReference type="Pfam" id="PF00773">
    <property type="entry name" value="RNB"/>
    <property type="match status" value="1"/>
</dbReference>
<dbReference type="HAMAP" id="MF_01036">
    <property type="entry name" value="RNase_II"/>
    <property type="match status" value="1"/>
</dbReference>
<evidence type="ECO:0000256" key="1">
    <source>
        <dbReference type="ARBA" id="ARBA00001849"/>
    </source>
</evidence>
<dbReference type="PROSITE" id="PS01175">
    <property type="entry name" value="RIBONUCLEASE_II"/>
    <property type="match status" value="1"/>
</dbReference>
<dbReference type="InterPro" id="IPR011129">
    <property type="entry name" value="CSD"/>
</dbReference>
<evidence type="ECO:0000256" key="6">
    <source>
        <dbReference type="ARBA" id="ARBA00022801"/>
    </source>
</evidence>
<organism evidence="12 13">
    <name type="scientific">Buchnera aphidicola</name>
    <name type="common">Cinara cuneomaculata</name>
    <dbReference type="NCBI Taxonomy" id="1660040"/>
    <lineage>
        <taxon>Bacteria</taxon>
        <taxon>Pseudomonadati</taxon>
        <taxon>Pseudomonadota</taxon>
        <taxon>Gammaproteobacteria</taxon>
        <taxon>Enterobacterales</taxon>
        <taxon>Erwiniaceae</taxon>
        <taxon>Buchnera</taxon>
    </lineage>
</organism>
<dbReference type="InterPro" id="IPR012340">
    <property type="entry name" value="NA-bd_OB-fold"/>
</dbReference>
<keyword evidence="8 9" id="KW-0694">RNA-binding</keyword>
<sequence length="649" mass="76459">MFHNNPLLMQLKNKLRKKKLKVEGIVKSTIKGFGFLEIDSKTTYFIPPKNMKKVIHGDRIIGSIEVENNREIIYPKKLIEPFLKRFIGSVYKKNNSICIQPIYPYVRDIFFYKYKTSIIRSWQQGDWVIAELKHHSLRDKNYFSINILEFISEKDNPLSPWYVILSRYNLEKQSPIVNFLKLLPNNISNNNRIDLTCLDFITIDNCYTKDIDDALFVEETSTNKLVLTVAIADPTEYILVNTEIDNIARNRIFTNYLPGLNISMLPKQLSEDLCSLKPYVKRPVLACRMIIDDYGNIIMKETEFFLAWIESKSKLSYDNVSDWLEKSGNWQPCNSKIEKQILLLKKIYKIRRLWRKKHALIFNDRPEYRFHLSKTWEILDISMEHRRIAHKIVEESMISANICAANFLDKKLGFGLYHVHSGFDVLNAKNAVKFLEKYNIFYTSEEVMTLSGFCKLKRSLDELSNDYVNYRIRRFQSFGEISIFSKPHFSLGLTSYATWTSPIRKYSDMMNHRLIKSILDRSSNITPPDNILLSQINDRKRKNRMAVRDIEEWLYAKFFYSIKYENKHYPAYIIDIYRGGIRARLLNTGAFILIPSSYIHDIRNEIICYPESGIICIKNKIYHRVSDRILVQLLFINRDTKTIIASLVN</sequence>
<name>A0A451CYC6_9GAMM</name>
<dbReference type="InterPro" id="IPR011804">
    <property type="entry name" value="RNase_II"/>
</dbReference>
<comment type="similarity">
    <text evidence="3 9">Belongs to the RNR ribonuclease family. RNase II subfamily.</text>
</comment>
<dbReference type="SMART" id="SM00955">
    <property type="entry name" value="RNB"/>
    <property type="match status" value="1"/>
</dbReference>
<dbReference type="Gene3D" id="2.40.50.640">
    <property type="match status" value="1"/>
</dbReference>
<dbReference type="NCBIfam" id="TIGR00358">
    <property type="entry name" value="3_prime_RNase"/>
    <property type="match status" value="1"/>
</dbReference>
<keyword evidence="5 9" id="KW-0540">Nuclease</keyword>
<dbReference type="EC" id="3.1.13.1" evidence="9"/>
<dbReference type="PANTHER" id="PTHR23355">
    <property type="entry name" value="RIBONUCLEASE"/>
    <property type="match status" value="1"/>
</dbReference>
<comment type="function">
    <text evidence="9">Involved in mRNA degradation. Hydrolyzes single-stranded polyribonucleotides processively in the 3' to 5' direction.</text>
</comment>
<feature type="domain" description="RNB" evidence="11">
    <location>
        <begin position="192"/>
        <end position="521"/>
    </location>
</feature>
<keyword evidence="6 9" id="KW-0378">Hydrolase</keyword>
<protein>
    <recommendedName>
        <fullName evidence="9">Exoribonuclease 2</fullName>
        <ecNumber evidence="9">3.1.13.1</ecNumber>
    </recommendedName>
    <alternativeName>
        <fullName evidence="9">Exoribonuclease II</fullName>
        <shortName evidence="9">RNase II</shortName>
        <shortName evidence="9">Ribonuclease II</shortName>
    </alternativeName>
</protein>
<evidence type="ECO:0000259" key="10">
    <source>
        <dbReference type="SMART" id="SM00357"/>
    </source>
</evidence>
<comment type="catalytic activity">
    <reaction evidence="1 9">
        <text>Exonucleolytic cleavage in the 3'- to 5'-direction to yield nucleoside 5'-phosphates.</text>
        <dbReference type="EC" id="3.1.13.1"/>
    </reaction>
</comment>
<dbReference type="InterPro" id="IPR001900">
    <property type="entry name" value="RNase_II/R"/>
</dbReference>
<dbReference type="AlphaFoldDB" id="A0A451CYC6"/>
<evidence type="ECO:0000256" key="5">
    <source>
        <dbReference type="ARBA" id="ARBA00022722"/>
    </source>
</evidence>
<evidence type="ECO:0000256" key="8">
    <source>
        <dbReference type="ARBA" id="ARBA00022884"/>
    </source>
</evidence>
<evidence type="ECO:0000256" key="4">
    <source>
        <dbReference type="ARBA" id="ARBA00022490"/>
    </source>
</evidence>
<dbReference type="GO" id="GO:0005829">
    <property type="term" value="C:cytosol"/>
    <property type="evidence" value="ECO:0007669"/>
    <property type="project" value="UniProtKB-ARBA"/>
</dbReference>
<evidence type="ECO:0000256" key="3">
    <source>
        <dbReference type="ARBA" id="ARBA00009925"/>
    </source>
</evidence>
<evidence type="ECO:0000313" key="13">
    <source>
        <dbReference type="Proteomes" id="UP000294404"/>
    </source>
</evidence>
<dbReference type="Proteomes" id="UP000294404">
    <property type="component" value="Chromosome"/>
</dbReference>
<gene>
    <name evidence="9 12" type="primary">rnb</name>
    <name evidence="12" type="ORF">BUCICUMA2628_175</name>
</gene>
<dbReference type="OrthoDB" id="9764149at2"/>
<dbReference type="InterPro" id="IPR050180">
    <property type="entry name" value="RNR_Ribonuclease"/>
</dbReference>
<dbReference type="PANTHER" id="PTHR23355:SF37">
    <property type="entry name" value="EXORIBONUCLEASE 2"/>
    <property type="match status" value="1"/>
</dbReference>
<evidence type="ECO:0000259" key="11">
    <source>
        <dbReference type="SMART" id="SM00955"/>
    </source>
</evidence>
<keyword evidence="4 9" id="KW-0963">Cytoplasm</keyword>
<accession>A0A451CYC6</accession>
<keyword evidence="7 9" id="KW-0269">Exonuclease</keyword>
<dbReference type="InterPro" id="IPR013223">
    <property type="entry name" value="RNase_B_OB_dom"/>
</dbReference>
<evidence type="ECO:0000313" key="12">
    <source>
        <dbReference type="EMBL" id="VFP78163.1"/>
    </source>
</evidence>
<dbReference type="SMART" id="SM00357">
    <property type="entry name" value="CSP"/>
    <property type="match status" value="1"/>
</dbReference>
<dbReference type="NCBIfam" id="NF003455">
    <property type="entry name" value="PRK05054.1"/>
    <property type="match status" value="1"/>
</dbReference>
<feature type="domain" description="Cold-shock" evidence="10">
    <location>
        <begin position="23"/>
        <end position="79"/>
    </location>
</feature>
<evidence type="ECO:0000256" key="2">
    <source>
        <dbReference type="ARBA" id="ARBA00004496"/>
    </source>
</evidence>
<dbReference type="Gene3D" id="2.40.50.140">
    <property type="entry name" value="Nucleic acid-binding proteins"/>
    <property type="match status" value="2"/>
</dbReference>
<dbReference type="RefSeq" id="WP_154027363.1">
    <property type="nucleotide sequence ID" value="NZ_LR217695.1"/>
</dbReference>
<dbReference type="Pfam" id="PF08206">
    <property type="entry name" value="OB_RNB"/>
    <property type="match status" value="1"/>
</dbReference>
<dbReference type="GO" id="GO:0006402">
    <property type="term" value="P:mRNA catabolic process"/>
    <property type="evidence" value="ECO:0007669"/>
    <property type="project" value="UniProtKB-UniRule"/>
</dbReference>